<feature type="transmembrane region" description="Helical" evidence="2">
    <location>
        <begin position="33"/>
        <end position="55"/>
    </location>
</feature>
<evidence type="ECO:0000313" key="4">
    <source>
        <dbReference type="EMBL" id="SDR75182.1"/>
    </source>
</evidence>
<proteinExistence type="predicted"/>
<evidence type="ECO:0000313" key="5">
    <source>
        <dbReference type="Proteomes" id="UP000199092"/>
    </source>
</evidence>
<accession>A0A1H1LLE6</accession>
<feature type="transmembrane region" description="Helical" evidence="2">
    <location>
        <begin position="97"/>
        <end position="118"/>
    </location>
</feature>
<keyword evidence="5" id="KW-1185">Reference proteome</keyword>
<name>A0A1H1LLE6_9ACTN</name>
<dbReference type="Pfam" id="PF13559">
    <property type="entry name" value="DUF4129"/>
    <property type="match status" value="1"/>
</dbReference>
<reference evidence="4 5" key="1">
    <citation type="submission" date="2016-10" db="EMBL/GenBank/DDBJ databases">
        <authorList>
            <person name="de Groot N.N."/>
        </authorList>
    </citation>
    <scope>NUCLEOTIDE SEQUENCE [LARGE SCALE GENOMIC DNA]</scope>
    <source>
        <strain evidence="4 5">DSM 21741</strain>
    </source>
</reference>
<feature type="domain" description="Protein-glutamine gamma-glutamyltransferase-like C-terminal" evidence="3">
    <location>
        <begin position="173"/>
        <end position="241"/>
    </location>
</feature>
<dbReference type="AlphaFoldDB" id="A0A1H1LLE6"/>
<feature type="region of interest" description="Disordered" evidence="1">
    <location>
        <begin position="72"/>
        <end position="91"/>
    </location>
</feature>
<evidence type="ECO:0000256" key="2">
    <source>
        <dbReference type="SAM" id="Phobius"/>
    </source>
</evidence>
<dbReference type="InterPro" id="IPR025403">
    <property type="entry name" value="TgpA-like_C"/>
</dbReference>
<keyword evidence="2" id="KW-1133">Transmembrane helix</keyword>
<protein>
    <recommendedName>
        <fullName evidence="3">Protein-glutamine gamma-glutamyltransferase-like C-terminal domain-containing protein</fullName>
    </recommendedName>
</protein>
<gene>
    <name evidence="4" type="ORF">SAMN04488543_0329</name>
</gene>
<dbReference type="EMBL" id="LT629749">
    <property type="protein sequence ID" value="SDR75182.1"/>
    <property type="molecule type" value="Genomic_DNA"/>
</dbReference>
<feature type="compositionally biased region" description="Pro residues" evidence="1">
    <location>
        <begin position="74"/>
        <end position="89"/>
    </location>
</feature>
<evidence type="ECO:0000259" key="3">
    <source>
        <dbReference type="Pfam" id="PF13559"/>
    </source>
</evidence>
<dbReference type="Proteomes" id="UP000199092">
    <property type="component" value="Chromosome I"/>
</dbReference>
<evidence type="ECO:0000256" key="1">
    <source>
        <dbReference type="SAM" id="MobiDB-lite"/>
    </source>
</evidence>
<keyword evidence="2" id="KW-0812">Transmembrane</keyword>
<feature type="region of interest" description="Disordered" evidence="1">
    <location>
        <begin position="1"/>
        <end position="28"/>
    </location>
</feature>
<organism evidence="4 5">
    <name type="scientific">Friedmanniella luteola</name>
    <dbReference type="NCBI Taxonomy" id="546871"/>
    <lineage>
        <taxon>Bacteria</taxon>
        <taxon>Bacillati</taxon>
        <taxon>Actinomycetota</taxon>
        <taxon>Actinomycetes</taxon>
        <taxon>Propionibacteriales</taxon>
        <taxon>Nocardioidaceae</taxon>
        <taxon>Friedmanniella</taxon>
    </lineage>
</organism>
<keyword evidence="2" id="KW-0472">Membrane</keyword>
<dbReference type="STRING" id="546871.SAMN04488543_0329"/>
<sequence>MPGSLGGSRAAGPPYPEPVASPDDERRPGAGAALVPAVLAVGVLVVLAAATASSWGMTDRFGVFGGAPEFEPRSVPPIPTGSPGSPPPLQDSGAGDLVLPLLWAGLVLGVLAAAYWVWRVLPRPPAKSRATAATGGLVAGDGGPDAPAVQQGVREAQELLDTVVDPTDAVLAAWVALEDAAARSGVPRRPADTPTELTSRVLAATEADADAVTTLLGLYHRARFSAAGVGPAAVAEARRCLGVLSASWSRFSATDAGPPP</sequence>